<organism evidence="2 3">
    <name type="scientific">Halapricum desulfuricans</name>
    <dbReference type="NCBI Taxonomy" id="2841257"/>
    <lineage>
        <taxon>Archaea</taxon>
        <taxon>Methanobacteriati</taxon>
        <taxon>Methanobacteriota</taxon>
        <taxon>Stenosarchaea group</taxon>
        <taxon>Halobacteria</taxon>
        <taxon>Halobacteriales</taxon>
        <taxon>Haloarculaceae</taxon>
        <taxon>Halapricum</taxon>
    </lineage>
</organism>
<sequence>MRWRPRQRDDVTTPETAKIGSATTRCESKRMVEIYPEKSKLSTMIIVLFPND</sequence>
<dbReference type="AlphaFoldDB" id="A0A897NP01"/>
<dbReference type="Proteomes" id="UP000663305">
    <property type="component" value="Chromosome"/>
</dbReference>
<evidence type="ECO:0000313" key="2">
    <source>
        <dbReference type="EMBL" id="QSG12569.1"/>
    </source>
</evidence>
<evidence type="ECO:0000256" key="1">
    <source>
        <dbReference type="SAM" id="MobiDB-lite"/>
    </source>
</evidence>
<reference evidence="2" key="1">
    <citation type="submission" date="2020-11" db="EMBL/GenBank/DDBJ databases">
        <title>Carbohydrate-dependent, anaerobic sulfur respiration: A novel catabolism in halophilic archaea.</title>
        <authorList>
            <person name="Sorokin D.Y."/>
            <person name="Messina E."/>
            <person name="Smedile F."/>
            <person name="La Cono V."/>
            <person name="Hallsworth J.E."/>
            <person name="Yakimov M.M."/>
        </authorList>
    </citation>
    <scope>NUCLEOTIDE SEQUENCE</scope>
    <source>
        <strain evidence="2">HSR-Bgl</strain>
    </source>
</reference>
<evidence type="ECO:0000313" key="3">
    <source>
        <dbReference type="Proteomes" id="UP000663305"/>
    </source>
</evidence>
<protein>
    <submittedName>
        <fullName evidence="2">Uncharacterized protein</fullName>
    </submittedName>
</protein>
<name>A0A897NP01_9EURY</name>
<feature type="region of interest" description="Disordered" evidence="1">
    <location>
        <begin position="1"/>
        <end position="23"/>
    </location>
</feature>
<gene>
    <name evidence="2" type="ORF">HSBGL_2162</name>
</gene>
<proteinExistence type="predicted"/>
<dbReference type="EMBL" id="CP064789">
    <property type="protein sequence ID" value="QSG12569.1"/>
    <property type="molecule type" value="Genomic_DNA"/>
</dbReference>
<feature type="compositionally biased region" description="Basic and acidic residues" evidence="1">
    <location>
        <begin position="1"/>
        <end position="11"/>
    </location>
</feature>
<accession>A0A897NP01</accession>